<evidence type="ECO:0000313" key="3">
    <source>
        <dbReference type="Proteomes" id="UP000195728"/>
    </source>
</evidence>
<sequence>MANHQTIKTRQAQRRKSKQALDETVEKEQ</sequence>
<protein>
    <submittedName>
        <fullName evidence="2">Uncharacterized protein</fullName>
    </submittedName>
</protein>
<feature type="compositionally biased region" description="Basic and acidic residues" evidence="1">
    <location>
        <begin position="19"/>
        <end position="29"/>
    </location>
</feature>
<gene>
    <name evidence="2" type="ORF">BC10311_02675</name>
</gene>
<reference evidence="2 3" key="1">
    <citation type="submission" date="2016-08" db="EMBL/GenBank/DDBJ databases">
        <authorList>
            <person name="Loux V."/>
            <person name="Rue O."/>
        </authorList>
    </citation>
    <scope>NUCLEOTIDE SEQUENCE [LARGE SCALE GENOMIC DNA]</scope>
    <source>
        <strain evidence="2 3">WSBC_10311</strain>
    </source>
</reference>
<evidence type="ECO:0000256" key="1">
    <source>
        <dbReference type="SAM" id="MobiDB-lite"/>
    </source>
</evidence>
<organism evidence="2 3">
    <name type="scientific">Bacillus wiedmannii</name>
    <dbReference type="NCBI Taxonomy" id="1890302"/>
    <lineage>
        <taxon>Bacteria</taxon>
        <taxon>Bacillati</taxon>
        <taxon>Bacillota</taxon>
        <taxon>Bacilli</taxon>
        <taxon>Bacillales</taxon>
        <taxon>Bacillaceae</taxon>
        <taxon>Bacillus</taxon>
        <taxon>Bacillus cereus group</taxon>
    </lineage>
</organism>
<feature type="compositionally biased region" description="Polar residues" evidence="1">
    <location>
        <begin position="1"/>
        <end position="10"/>
    </location>
</feature>
<dbReference type="EMBL" id="FMBG01000012">
    <property type="protein sequence ID" value="SCC32685.1"/>
    <property type="molecule type" value="Genomic_DNA"/>
</dbReference>
<evidence type="ECO:0000313" key="2">
    <source>
        <dbReference type="EMBL" id="SCC32685.1"/>
    </source>
</evidence>
<proteinExistence type="predicted"/>
<accession>A0AB37YRN8</accession>
<dbReference type="AlphaFoldDB" id="A0AB37YRN8"/>
<feature type="region of interest" description="Disordered" evidence="1">
    <location>
        <begin position="1"/>
        <end position="29"/>
    </location>
</feature>
<name>A0AB37YRN8_9BACI</name>
<dbReference type="Proteomes" id="UP000195728">
    <property type="component" value="Unassembled WGS sequence"/>
</dbReference>
<comment type="caution">
    <text evidence="2">The sequence shown here is derived from an EMBL/GenBank/DDBJ whole genome shotgun (WGS) entry which is preliminary data.</text>
</comment>